<evidence type="ECO:0000256" key="2">
    <source>
        <dbReference type="ARBA" id="ARBA00023043"/>
    </source>
</evidence>
<organism evidence="4 5">
    <name type="scientific">Trichogramma kaykai</name>
    <dbReference type="NCBI Taxonomy" id="54128"/>
    <lineage>
        <taxon>Eukaryota</taxon>
        <taxon>Metazoa</taxon>
        <taxon>Ecdysozoa</taxon>
        <taxon>Arthropoda</taxon>
        <taxon>Hexapoda</taxon>
        <taxon>Insecta</taxon>
        <taxon>Pterygota</taxon>
        <taxon>Neoptera</taxon>
        <taxon>Endopterygota</taxon>
        <taxon>Hymenoptera</taxon>
        <taxon>Apocrita</taxon>
        <taxon>Proctotrupomorpha</taxon>
        <taxon>Chalcidoidea</taxon>
        <taxon>Trichogrammatidae</taxon>
        <taxon>Trichogramma</taxon>
    </lineage>
</organism>
<dbReference type="Gene3D" id="1.25.40.20">
    <property type="entry name" value="Ankyrin repeat-containing domain"/>
    <property type="match status" value="1"/>
</dbReference>
<dbReference type="AlphaFoldDB" id="A0ABD2WJG8"/>
<dbReference type="PANTHER" id="PTHR24193">
    <property type="entry name" value="ANKYRIN REPEAT PROTEIN"/>
    <property type="match status" value="1"/>
</dbReference>
<dbReference type="PROSITE" id="PS50088">
    <property type="entry name" value="ANK_REPEAT"/>
    <property type="match status" value="2"/>
</dbReference>
<dbReference type="EMBL" id="JBJJXI010000100">
    <property type="protein sequence ID" value="KAL3393248.1"/>
    <property type="molecule type" value="Genomic_DNA"/>
</dbReference>
<gene>
    <name evidence="4" type="ORF">TKK_012483</name>
</gene>
<dbReference type="InterPro" id="IPR050663">
    <property type="entry name" value="Ankyrin-SOCS_Box"/>
</dbReference>
<feature type="repeat" description="ANK" evidence="3">
    <location>
        <begin position="218"/>
        <end position="250"/>
    </location>
</feature>
<keyword evidence="1" id="KW-0677">Repeat</keyword>
<name>A0ABD2WJG8_9HYME</name>
<dbReference type="SUPFAM" id="SSF48403">
    <property type="entry name" value="Ankyrin repeat"/>
    <property type="match status" value="1"/>
</dbReference>
<evidence type="ECO:0000313" key="5">
    <source>
        <dbReference type="Proteomes" id="UP001627154"/>
    </source>
</evidence>
<evidence type="ECO:0000256" key="1">
    <source>
        <dbReference type="ARBA" id="ARBA00022737"/>
    </source>
</evidence>
<dbReference type="Proteomes" id="UP001627154">
    <property type="component" value="Unassembled WGS sequence"/>
</dbReference>
<evidence type="ECO:0000256" key="3">
    <source>
        <dbReference type="PROSITE-ProRule" id="PRU00023"/>
    </source>
</evidence>
<dbReference type="PROSITE" id="PS50297">
    <property type="entry name" value="ANK_REP_REGION"/>
    <property type="match status" value="2"/>
</dbReference>
<dbReference type="InterPro" id="IPR002110">
    <property type="entry name" value="Ankyrin_rpt"/>
</dbReference>
<reference evidence="4 5" key="1">
    <citation type="journal article" date="2024" name="bioRxiv">
        <title>A reference genome for Trichogramma kaykai: A tiny desert-dwelling parasitoid wasp with competing sex-ratio distorters.</title>
        <authorList>
            <person name="Culotta J."/>
            <person name="Lindsey A.R."/>
        </authorList>
    </citation>
    <scope>NUCLEOTIDE SEQUENCE [LARGE SCALE GENOMIC DNA]</scope>
    <source>
        <strain evidence="4 5">KSX58</strain>
    </source>
</reference>
<protein>
    <submittedName>
        <fullName evidence="4">Uncharacterized protein</fullName>
    </submittedName>
</protein>
<keyword evidence="2 3" id="KW-0040">ANK repeat</keyword>
<sequence length="520" mass="60657">MFDDDFYLSNPDDYFDDNSDNNSEDNYYYYYQIGKNTEGSRNDYDSDDACQEDLELLKGLRGKVNWEIEEERRKLLRELHPLIQKWRGQLPDLRDIFRKEEIDWLLLESVRNMRDPDLISRGGEFIDFVSRSGYRDKPEIDENDKPLLHHTTPVHYAAESNYTIVVPLLLKIYTRFDANYIDESGLTHFHAACMADCEDVVEKFLRLGQDPNLVWPKTGDSPLHLALAGRSRYVTRLLIKNGADPNSINKDGSTPLHVCQRYSDDDMLEIFLKMMDDIQQAVRVDARDKLGRTPLELAVANFQPHAVDLLLNHGADLSNFVFPTENHLVEALKPRKSNHREFVFDRLKIVSNALSIVQCLEKKGYELNQSDGLTIIKIFAHLGIFKKSLNLKNCWYDDKQFATSSKKLMMNSSLSLNDFMKLRPKKAEKLLTFTDYLNLANRYAWWHIQERFHELCIAHLCDIMSRRFCLRWALKYFLSLTQYQLPILCCEKIIGQLMNEDLLNMCLATEVGVKEQPQPE</sequence>
<evidence type="ECO:0000313" key="4">
    <source>
        <dbReference type="EMBL" id="KAL3393248.1"/>
    </source>
</evidence>
<proteinExistence type="predicted"/>
<feature type="repeat" description="ANK" evidence="3">
    <location>
        <begin position="290"/>
        <end position="318"/>
    </location>
</feature>
<dbReference type="PANTHER" id="PTHR24193:SF121">
    <property type="entry name" value="ADA2A-CONTAINING COMPLEX COMPONENT 3, ISOFORM D"/>
    <property type="match status" value="1"/>
</dbReference>
<accession>A0ABD2WJG8</accession>
<dbReference type="InterPro" id="IPR036770">
    <property type="entry name" value="Ankyrin_rpt-contain_sf"/>
</dbReference>
<keyword evidence="5" id="KW-1185">Reference proteome</keyword>
<comment type="caution">
    <text evidence="4">The sequence shown here is derived from an EMBL/GenBank/DDBJ whole genome shotgun (WGS) entry which is preliminary data.</text>
</comment>
<dbReference type="SMART" id="SM00248">
    <property type="entry name" value="ANK"/>
    <property type="match status" value="5"/>
</dbReference>
<dbReference type="Pfam" id="PF12796">
    <property type="entry name" value="Ank_2"/>
    <property type="match status" value="2"/>
</dbReference>